<proteinExistence type="predicted"/>
<name>A0CFL4_PARTE</name>
<evidence type="ECO:0000256" key="1">
    <source>
        <dbReference type="SAM" id="Coils"/>
    </source>
</evidence>
<feature type="coiled-coil region" evidence="1">
    <location>
        <begin position="1286"/>
        <end position="1532"/>
    </location>
</feature>
<dbReference type="InParanoid" id="A0CFL4"/>
<dbReference type="Proteomes" id="UP000000600">
    <property type="component" value="Unassembled WGS sequence"/>
</dbReference>
<protein>
    <recommendedName>
        <fullName evidence="2">DC-UbP/UBTD2 N-terminal domain-containing protein</fullName>
    </recommendedName>
</protein>
<evidence type="ECO:0000259" key="2">
    <source>
        <dbReference type="Pfam" id="PF16455"/>
    </source>
</evidence>
<dbReference type="STRING" id="5888.A0CFL4"/>
<dbReference type="Gene3D" id="1.20.225.20">
    <property type="entry name" value="Ub domain-containing protein, DC-UbP/UBTD2, N-terminal domain"/>
    <property type="match status" value="1"/>
</dbReference>
<evidence type="ECO:0000313" key="3">
    <source>
        <dbReference type="EMBL" id="CAK69581.1"/>
    </source>
</evidence>
<feature type="coiled-coil region" evidence="1">
    <location>
        <begin position="1151"/>
        <end position="1210"/>
    </location>
</feature>
<feature type="coiled-coil region" evidence="1">
    <location>
        <begin position="677"/>
        <end position="711"/>
    </location>
</feature>
<reference evidence="3 4" key="1">
    <citation type="journal article" date="2006" name="Nature">
        <title>Global trends of whole-genome duplications revealed by the ciliate Paramecium tetraurelia.</title>
        <authorList>
            <consortium name="Genoscope"/>
            <person name="Aury J.-M."/>
            <person name="Jaillon O."/>
            <person name="Duret L."/>
            <person name="Noel B."/>
            <person name="Jubin C."/>
            <person name="Porcel B.M."/>
            <person name="Segurens B."/>
            <person name="Daubin V."/>
            <person name="Anthouard V."/>
            <person name="Aiach N."/>
            <person name="Arnaiz O."/>
            <person name="Billaut A."/>
            <person name="Beisson J."/>
            <person name="Blanc I."/>
            <person name="Bouhouche K."/>
            <person name="Camara F."/>
            <person name="Duharcourt S."/>
            <person name="Guigo R."/>
            <person name="Gogendeau D."/>
            <person name="Katinka M."/>
            <person name="Keller A.-M."/>
            <person name="Kissmehl R."/>
            <person name="Klotz C."/>
            <person name="Koll F."/>
            <person name="Le Moue A."/>
            <person name="Lepere C."/>
            <person name="Malinsky S."/>
            <person name="Nowacki M."/>
            <person name="Nowak J.K."/>
            <person name="Plattner H."/>
            <person name="Poulain J."/>
            <person name="Ruiz F."/>
            <person name="Serrano V."/>
            <person name="Zagulski M."/>
            <person name="Dessen P."/>
            <person name="Betermier M."/>
            <person name="Weissenbach J."/>
            <person name="Scarpelli C."/>
            <person name="Schachter V."/>
            <person name="Sperling L."/>
            <person name="Meyer E."/>
            <person name="Cohen J."/>
            <person name="Wincker P."/>
        </authorList>
    </citation>
    <scope>NUCLEOTIDE SEQUENCE [LARGE SCALE GENOMIC DNA]</scope>
    <source>
        <strain evidence="3 4">Stock d4-2</strain>
    </source>
</reference>
<feature type="coiled-coil region" evidence="1">
    <location>
        <begin position="576"/>
        <end position="624"/>
    </location>
</feature>
<dbReference type="KEGG" id="ptm:GSPATT00038021001"/>
<dbReference type="Pfam" id="PF16455">
    <property type="entry name" value="UBD"/>
    <property type="match status" value="1"/>
</dbReference>
<accession>A0CFL4</accession>
<dbReference type="PANTHER" id="PTHR13609">
    <property type="entry name" value="UBIQUITIN DOMAIN CONTAINING 1 PROTEIN-RELATED"/>
    <property type="match status" value="1"/>
</dbReference>
<dbReference type="RefSeq" id="XP_001436978.1">
    <property type="nucleotide sequence ID" value="XM_001436941.1"/>
</dbReference>
<feature type="domain" description="DC-UbP/UBTD2 N-terminal" evidence="2">
    <location>
        <begin position="1652"/>
        <end position="1743"/>
    </location>
</feature>
<sequence>MLNSNNEALLKQVNKNQTLLIQKLQDDIELLNEEIEASNQQIDTLKSQHHISLSQQQSIIEDLRSECQNYQQQNMELQSKFTQSVLQNQLLQSKYDKKNKQYKDQIVELKQQIKLSHLKNQDYQRDILELRKSLDNNKLEICKLIDNSTLLNEQNKQLKANLDLQQVDYENKIEQYQNLIQDKDEEITLIINENGVLNRNLEQMEKSANLSESLHSQIDTLQKQNQNLLIQLSDLQNHNTLLRQQLQLQSSEIQVSSSSLQLQLQSAPQQQTQDAMNRNVQQEMVVLQKDSDIQALQQTTEVQNVQLTQSQSFNNDLQLSYQQETQNTEKDYNQNQINTLKQQIAKLTSDLKECELKHVQVKQVQESTISKLNHDVRLLEQKNEDLILHNNKLINEIKQNELIQQKESTIICQKISEFEIQLLESHHQIEDLNQEKQKQERVVEKLNLQMQASKQIQSKLEEDITKYQNFLISHHKQLEAVTSNESSDSSDSSEETITEKPQQLNFDALCTKLTEQIRLVQLRLEIYEKQIKQYKQELHSKTVEIQKLFSENSDSNLKVQRLSQLQPKFDNQEAIIKQKDLTIENLSQQITKQQAQLHENENKLQQLQIDKETLNRKNVELSNQIQIHHTIKNDLQISSNKEDPIQHIELMSSEQTSTSIFDQTFSNINYQILLFTEENTTQIKSILSNKIDNLENNLLRTINKYQKLQEIIQKNYHNIQNLYEQSQQNLIQKENLYQIENQKQQMQRQTLLEEVHQQTILISQLENQQQILSLQLKNLNQQNQDQKQVITQLQQLDEKQKIDDLQMGSNQTKLEELQQRTINQEADLKKASEQNTQLEIQVKDLNNQVQSKLNTINELRQELDSLKNNQTGSQFDSIKLQQQQKQILELISNNTNLNQQSQDAQLRLREMEALNLELQDRVNQLSKQGVSQKETINQLQQQNQMEVKQNLTFLQQMDPLQKQIDHLTRENRKLQQSNNDFEKAYGKLPTYGSPRKVQNQDQNQIKKLEDEILQIQYKFQQEIQEKNIELNNIQKQYEQQLEEVRELKLDEISKLEQNCVILSNQLKQQQVVNNELLQNNSQIERDNSQLSEEIEKLKKQQKLQSQNQESLKQQDQINHECKYIELNQTIGNLQIIINDQNLQLLNFKNHTLDLEEQIKHFEVQIQNLIKEKEELCQIKDSNKSDETFTKNQQNEELDSQNQLMEQLKNEQFILDQVNQDKLKLQQQQIEQGQLIHQQQQVIECQQVEIKRLTLIESGSVEQKKESDQNISKLQSNQAEQLLPVQQEEFQVELKQKQKQIEAKDIEIHELKQKLYQNLQLNNELEQQLKDKQAISIALENEIKQLQNVNQTQLQKITELNQDFQRSFEQVEEQKQTLTNQSEQNALLESKCNQMQQNVMKIQTQNNSLIQINQQLESTLEQQQHVNAQIIQKQEQSFQIQLDKLNIQLEDQQNQLKLLQQENGEYKQEIEKIMNDQKQWEQNKLNELVQVKKESQGQIQKLMDQISRAEGLNVEHQNEILEMDNVIKKLIQEKDKNINNDMIEQLQIKIKMNEEQIGRLLMTNKALMEENAHLQEQIKDDLNSSFCSNASQNCATKNQENEVSLPSNPRLQRAYQQYSQIIEITHPLNVNQKYNSYFTLIPDQFIGTGIKKTNQYESRLSKEEWQQKRVEFWDSRIEGQKENWATIRAALEADEGTCYSKLGTAKTLLQAADLKLIKNSMQIVFDNHGQKYDLPVFVMHNPVSFPQKQSFDQNLYSSFDRKIVKFKVRSTKWNIDKELSYNTGDKVELLIKELQSKEEPQKMKLFVNGREMKGHNMFGNYGVQDNSVIIQSILFQVVQAFMF</sequence>
<feature type="coiled-coil region" evidence="1">
    <location>
        <begin position="510"/>
        <end position="551"/>
    </location>
</feature>
<dbReference type="InterPro" id="IPR029071">
    <property type="entry name" value="Ubiquitin-like_domsf"/>
</dbReference>
<organism evidence="3 4">
    <name type="scientific">Paramecium tetraurelia</name>
    <dbReference type="NCBI Taxonomy" id="5888"/>
    <lineage>
        <taxon>Eukaryota</taxon>
        <taxon>Sar</taxon>
        <taxon>Alveolata</taxon>
        <taxon>Ciliophora</taxon>
        <taxon>Intramacronucleata</taxon>
        <taxon>Oligohymenophorea</taxon>
        <taxon>Peniculida</taxon>
        <taxon>Parameciidae</taxon>
        <taxon>Paramecium</taxon>
    </lineage>
</organism>
<feature type="coiled-coil region" evidence="1">
    <location>
        <begin position="14"/>
        <end position="245"/>
    </location>
</feature>
<feature type="coiled-coil region" evidence="1">
    <location>
        <begin position="337"/>
        <end position="463"/>
    </location>
</feature>
<dbReference type="HOGENOM" id="CLU_237117_0_0_1"/>
<dbReference type="SUPFAM" id="SSF54236">
    <property type="entry name" value="Ubiquitin-like"/>
    <property type="match status" value="1"/>
</dbReference>
<dbReference type="InterPro" id="IPR038169">
    <property type="entry name" value="DC-UbP/UBTD2_N_sf"/>
</dbReference>
<dbReference type="GeneID" id="5022763"/>
<keyword evidence="1" id="KW-0175">Coiled coil</keyword>
<keyword evidence="4" id="KW-1185">Reference proteome</keyword>
<evidence type="ECO:0000313" key="4">
    <source>
        <dbReference type="Proteomes" id="UP000000600"/>
    </source>
</evidence>
<gene>
    <name evidence="3" type="ORF">GSPATT00038021001</name>
</gene>
<dbReference type="InterPro" id="IPR032752">
    <property type="entry name" value="DC-UbP/UBTD2_N"/>
</dbReference>
<dbReference type="InterPro" id="IPR039869">
    <property type="entry name" value="UBTD1/2"/>
</dbReference>
<dbReference type="OrthoDB" id="310719at2759"/>
<dbReference type="EMBL" id="CT868070">
    <property type="protein sequence ID" value="CAK69581.1"/>
    <property type="molecule type" value="Genomic_DNA"/>
</dbReference>
<dbReference type="OMA" id="CQKISEF"/>
<feature type="coiled-coil region" evidence="1">
    <location>
        <begin position="748"/>
        <end position="1114"/>
    </location>
</feature>
<feature type="coiled-coil region" evidence="1">
    <location>
        <begin position="1556"/>
        <end position="1583"/>
    </location>
</feature>